<dbReference type="Proteomes" id="UP001164250">
    <property type="component" value="Chromosome 3"/>
</dbReference>
<sequence>MQEIGKDWRIQTNIYGNGSTSVGTEERYNLWFYPSDDFHQYSILWTDSQIIHNFIPENQLEKRISHNPTLHTTAASSKQTHSSKTGKPTAKMQQEQLPLAGKKTSSSRGEMHSAAAHKYPSARCLNASPHLLPPSQPPQHQQHPPTASPSHQPHKPHTTTPSDGSAAATTQDPIPKINK</sequence>
<evidence type="ECO:0000313" key="2">
    <source>
        <dbReference type="Proteomes" id="UP001164250"/>
    </source>
</evidence>
<comment type="caution">
    <text evidence="1">The sequence shown here is derived from an EMBL/GenBank/DDBJ whole genome shotgun (WGS) entry which is preliminary data.</text>
</comment>
<evidence type="ECO:0000313" key="1">
    <source>
        <dbReference type="EMBL" id="KAJ0101634.1"/>
    </source>
</evidence>
<accession>A0ACC1BRR4</accession>
<keyword evidence="2" id="KW-1185">Reference proteome</keyword>
<reference evidence="2" key="1">
    <citation type="journal article" date="2023" name="G3 (Bethesda)">
        <title>Genome assembly and association tests identify interacting loci associated with vigor, precocity, and sex in interspecific pistachio rootstocks.</title>
        <authorList>
            <person name="Palmer W."/>
            <person name="Jacygrad E."/>
            <person name="Sagayaradj S."/>
            <person name="Cavanaugh K."/>
            <person name="Han R."/>
            <person name="Bertier L."/>
            <person name="Beede B."/>
            <person name="Kafkas S."/>
            <person name="Golino D."/>
            <person name="Preece J."/>
            <person name="Michelmore R."/>
        </authorList>
    </citation>
    <scope>NUCLEOTIDE SEQUENCE [LARGE SCALE GENOMIC DNA]</scope>
</reference>
<dbReference type="EMBL" id="CM047899">
    <property type="protein sequence ID" value="KAJ0101634.1"/>
    <property type="molecule type" value="Genomic_DNA"/>
</dbReference>
<proteinExistence type="predicted"/>
<protein>
    <submittedName>
        <fullName evidence="1">Uncharacterized protein</fullName>
    </submittedName>
</protein>
<name>A0ACC1BRR4_9ROSI</name>
<gene>
    <name evidence="1" type="ORF">Patl1_05649</name>
</gene>
<organism evidence="1 2">
    <name type="scientific">Pistacia atlantica</name>
    <dbReference type="NCBI Taxonomy" id="434234"/>
    <lineage>
        <taxon>Eukaryota</taxon>
        <taxon>Viridiplantae</taxon>
        <taxon>Streptophyta</taxon>
        <taxon>Embryophyta</taxon>
        <taxon>Tracheophyta</taxon>
        <taxon>Spermatophyta</taxon>
        <taxon>Magnoliopsida</taxon>
        <taxon>eudicotyledons</taxon>
        <taxon>Gunneridae</taxon>
        <taxon>Pentapetalae</taxon>
        <taxon>rosids</taxon>
        <taxon>malvids</taxon>
        <taxon>Sapindales</taxon>
        <taxon>Anacardiaceae</taxon>
        <taxon>Pistacia</taxon>
    </lineage>
</organism>